<dbReference type="EMBL" id="JBANMG010000006">
    <property type="protein sequence ID" value="KAK6952464.1"/>
    <property type="molecule type" value="Genomic_DNA"/>
</dbReference>
<comment type="caution">
    <text evidence="1">The sequence shown here is derived from an EMBL/GenBank/DDBJ whole genome shotgun (WGS) entry which is preliminary data.</text>
</comment>
<accession>A0AAX6MIZ4</accession>
<proteinExistence type="predicted"/>
<evidence type="ECO:0008006" key="3">
    <source>
        <dbReference type="Google" id="ProtNLM"/>
    </source>
</evidence>
<keyword evidence="2" id="KW-1185">Reference proteome</keyword>
<dbReference type="AlphaFoldDB" id="A0AAX6MIZ4"/>
<organism evidence="1 2">
    <name type="scientific">Daldinia eschscholtzii</name>
    <dbReference type="NCBI Taxonomy" id="292717"/>
    <lineage>
        <taxon>Eukaryota</taxon>
        <taxon>Fungi</taxon>
        <taxon>Dikarya</taxon>
        <taxon>Ascomycota</taxon>
        <taxon>Pezizomycotina</taxon>
        <taxon>Sordariomycetes</taxon>
        <taxon>Xylariomycetidae</taxon>
        <taxon>Xylariales</taxon>
        <taxon>Hypoxylaceae</taxon>
        <taxon>Daldinia</taxon>
    </lineage>
</organism>
<gene>
    <name evidence="1" type="ORF">Daesc_007002</name>
</gene>
<name>A0AAX6MIZ4_9PEZI</name>
<sequence>MASTTPGTPLGLLDLPTDILVMLPDFLHNIEDYINLSSTCRSLRKCMDNASPRTILRLAHASSRVFFRPDPLFLICATARELGNWARESEDNEAELVAGMPRGLDHLMDMALRHCGLTVARIRELHALRFAVVNPVANLIDQCVGTQWYATPNFWNGGVDDAYTVIVDPNELIFDLAIYGELFAPDLEHLFNNTFDDPAVSSRRRLKLATRLEYVKYCLPDDMIICRKAEPGSYDPRLELVHHPEGPWVRIEGGRNRCTYNHTIGLIWLMNSSRWKPHWVKAREDAGAGPEFRDRFCEYHFDFTYMDPANWKQLLLTNVMQNQGLEGLGMILGGTEIAERFKPKIREWKDKIERMKMPPKTMVGRWEAYDYPDLWGDLHVCRYGYVLNT</sequence>
<reference evidence="1 2" key="1">
    <citation type="journal article" date="2024" name="Front Chem Biol">
        <title>Unveiling the potential of Daldinia eschscholtzii MFLUCC 19-0629 through bioactivity and bioinformatics studies for enhanced sustainable agriculture production.</title>
        <authorList>
            <person name="Brooks S."/>
            <person name="Weaver J.A."/>
            <person name="Klomchit A."/>
            <person name="Alharthi S.A."/>
            <person name="Onlamun T."/>
            <person name="Nurani R."/>
            <person name="Vong T.K."/>
            <person name="Alberti F."/>
            <person name="Greco C."/>
        </authorList>
    </citation>
    <scope>NUCLEOTIDE SEQUENCE [LARGE SCALE GENOMIC DNA]</scope>
    <source>
        <strain evidence="1">MFLUCC 19-0629</strain>
    </source>
</reference>
<evidence type="ECO:0000313" key="2">
    <source>
        <dbReference type="Proteomes" id="UP001369815"/>
    </source>
</evidence>
<evidence type="ECO:0000313" key="1">
    <source>
        <dbReference type="EMBL" id="KAK6952464.1"/>
    </source>
</evidence>
<dbReference type="Proteomes" id="UP001369815">
    <property type="component" value="Unassembled WGS sequence"/>
</dbReference>
<protein>
    <recommendedName>
        <fullName evidence="3">F-box domain-containing protein</fullName>
    </recommendedName>
</protein>